<dbReference type="CDD" id="cd13858">
    <property type="entry name" value="CuRO_1_tcLCC2_insect_like"/>
    <property type="match status" value="1"/>
</dbReference>
<dbReference type="Pfam" id="PF00394">
    <property type="entry name" value="Cu-oxidase"/>
    <property type="match status" value="1"/>
</dbReference>
<evidence type="ECO:0000313" key="10">
    <source>
        <dbReference type="RefSeq" id="XP_015513682.2"/>
    </source>
</evidence>
<proteinExistence type="inferred from homology"/>
<dbReference type="InterPro" id="IPR011706">
    <property type="entry name" value="Cu-oxidase_C"/>
</dbReference>
<sequence length="659" mass="73637">MCSQSRYLLWLAALIITALPIFGTIIELPQDYDCTSPWSELTKLGVENLTETDCLRTCAVGQLPRVCLYTFVLEFYAAMGTACRNCSDGVLEDCYLPQCIPADGVQRGMMSVNRQLPGPPINVCKNDLIVVNVKNQMAGTGASIHWHGLPMTRDPWMDGVPYVTQCPIGESSFRYVFPAEEVGTYFWHSHSGLHRANGHYGSLVIREPCVDEPYSNDIYDFDLPEHTIVLSDWMHETAEMFFPGLPSRVPGIVPDAILINGFGWYLNGTASEDSVNSSFPLATFHVSRNSSYRFRIINSANHVCGFLIQIQNHNLTLIAADGITIVPVVVDAFVSYPGERYDFVINTNNTSLDEDAYWIFVNGLGVCANLGLYQNAVLSYGTNSTDLGIIPNRTRPTLSDPLNFTKVLNYPNTTCGESSDYLCITDLRSIGNDRDARHSSVWTAEPDARLVIPFGFHIFDVNDFHLQGTYQKYENLQDTIIRAAMTSNITFTFPSSPITFKEKPDNTFCNTNNLPARCLNISNTTVGSYCQCTNVVILQENDIIELTLVDTTGDALENHPFHLHGYSFYVTHMGRNYTEEDANSLNQTSCDPPLKDTISVPSKGFVTIRFRADNPGRWLFHCHFEWHLSTGMAMVFWVEGDMLPPPPGFPRCGDFSSLT</sequence>
<evidence type="ECO:0000259" key="7">
    <source>
        <dbReference type="Pfam" id="PF07731"/>
    </source>
</evidence>
<accession>A0A6J0BHL3</accession>
<evidence type="ECO:0000259" key="6">
    <source>
        <dbReference type="Pfam" id="PF00394"/>
    </source>
</evidence>
<evidence type="ECO:0000256" key="5">
    <source>
        <dbReference type="SAM" id="SignalP"/>
    </source>
</evidence>
<feature type="chain" id="PRO_5045664177" evidence="5">
    <location>
        <begin position="24"/>
        <end position="659"/>
    </location>
</feature>
<dbReference type="KEGG" id="nlo:107219854"/>
<reference evidence="10" key="1">
    <citation type="submission" date="2025-08" db="UniProtKB">
        <authorList>
            <consortium name="RefSeq"/>
        </authorList>
    </citation>
    <scope>IDENTIFICATION</scope>
    <source>
        <tissue evidence="10">Thorax and Abdomen</tissue>
    </source>
</reference>
<dbReference type="Gene3D" id="2.60.40.420">
    <property type="entry name" value="Cupredoxins - blue copper proteins"/>
    <property type="match status" value="3"/>
</dbReference>
<gene>
    <name evidence="10" type="primary">LOC107219854</name>
</gene>
<dbReference type="Pfam" id="PF07731">
    <property type="entry name" value="Cu-oxidase_2"/>
    <property type="match status" value="1"/>
</dbReference>
<name>A0A6J0BHL3_NEOLC</name>
<feature type="signal peptide" evidence="5">
    <location>
        <begin position="1"/>
        <end position="23"/>
    </location>
</feature>
<dbReference type="InterPro" id="IPR045087">
    <property type="entry name" value="Cu-oxidase_fam"/>
</dbReference>
<dbReference type="RefSeq" id="XP_015513682.2">
    <property type="nucleotide sequence ID" value="XM_015658196.2"/>
</dbReference>
<dbReference type="InterPro" id="IPR002355">
    <property type="entry name" value="Cu_oxidase_Cu_BS"/>
</dbReference>
<evidence type="ECO:0000259" key="8">
    <source>
        <dbReference type="Pfam" id="PF07732"/>
    </source>
</evidence>
<keyword evidence="4" id="KW-0186">Copper</keyword>
<evidence type="ECO:0000256" key="3">
    <source>
        <dbReference type="ARBA" id="ARBA00023002"/>
    </source>
</evidence>
<dbReference type="PROSITE" id="PS00080">
    <property type="entry name" value="MULTICOPPER_OXIDASE2"/>
    <property type="match status" value="1"/>
</dbReference>
<protein>
    <submittedName>
        <fullName evidence="10">Oxidoreductase ptaE</fullName>
    </submittedName>
</protein>
<dbReference type="AlphaFoldDB" id="A0A6J0BHL3"/>
<keyword evidence="5" id="KW-0732">Signal</keyword>
<keyword evidence="3" id="KW-0560">Oxidoreductase</keyword>
<dbReference type="GO" id="GO:0016491">
    <property type="term" value="F:oxidoreductase activity"/>
    <property type="evidence" value="ECO:0007669"/>
    <property type="project" value="UniProtKB-KW"/>
</dbReference>
<organism evidence="10">
    <name type="scientific">Neodiprion lecontei</name>
    <name type="common">Redheaded pine sawfly</name>
    <dbReference type="NCBI Taxonomy" id="441921"/>
    <lineage>
        <taxon>Eukaryota</taxon>
        <taxon>Metazoa</taxon>
        <taxon>Ecdysozoa</taxon>
        <taxon>Arthropoda</taxon>
        <taxon>Hexapoda</taxon>
        <taxon>Insecta</taxon>
        <taxon>Pterygota</taxon>
        <taxon>Neoptera</taxon>
        <taxon>Endopterygota</taxon>
        <taxon>Hymenoptera</taxon>
        <taxon>Tenthredinoidea</taxon>
        <taxon>Diprionidae</taxon>
        <taxon>Diprioninae</taxon>
        <taxon>Neodiprion</taxon>
    </lineage>
</organism>
<dbReference type="PANTHER" id="PTHR11709">
    <property type="entry name" value="MULTI-COPPER OXIDASE"/>
    <property type="match status" value="1"/>
</dbReference>
<feature type="domain" description="Plastocyanin-like" evidence="7">
    <location>
        <begin position="525"/>
        <end position="639"/>
    </location>
</feature>
<dbReference type="Proteomes" id="UP000829291">
    <property type="component" value="Chromosome 1"/>
</dbReference>
<dbReference type="InterPro" id="IPR008972">
    <property type="entry name" value="Cupredoxin"/>
</dbReference>
<evidence type="ECO:0000313" key="9">
    <source>
        <dbReference type="Proteomes" id="UP000829291"/>
    </source>
</evidence>
<feature type="domain" description="Plastocyanin-like" evidence="6">
    <location>
        <begin position="226"/>
        <end position="381"/>
    </location>
</feature>
<evidence type="ECO:0000256" key="4">
    <source>
        <dbReference type="ARBA" id="ARBA00023008"/>
    </source>
</evidence>
<dbReference type="GeneID" id="107219854"/>
<dbReference type="SUPFAM" id="SSF49503">
    <property type="entry name" value="Cupredoxins"/>
    <property type="match status" value="3"/>
</dbReference>
<dbReference type="GO" id="GO:0005507">
    <property type="term" value="F:copper ion binding"/>
    <property type="evidence" value="ECO:0007669"/>
    <property type="project" value="InterPro"/>
</dbReference>
<dbReference type="CDD" id="cd13905">
    <property type="entry name" value="CuRO_3_tcLLC2_insect_like"/>
    <property type="match status" value="1"/>
</dbReference>
<keyword evidence="9" id="KW-1185">Reference proteome</keyword>
<dbReference type="GO" id="GO:0006826">
    <property type="term" value="P:iron ion transport"/>
    <property type="evidence" value="ECO:0007669"/>
    <property type="project" value="TreeGrafter"/>
</dbReference>
<feature type="domain" description="Plastocyanin-like" evidence="8">
    <location>
        <begin position="99"/>
        <end position="208"/>
    </location>
</feature>
<dbReference type="InParanoid" id="A0A6J0BHL3"/>
<dbReference type="PROSITE" id="PS00079">
    <property type="entry name" value="MULTICOPPER_OXIDASE1"/>
    <property type="match status" value="1"/>
</dbReference>
<dbReference type="OrthoDB" id="2121828at2759"/>
<dbReference type="GO" id="GO:0005886">
    <property type="term" value="C:plasma membrane"/>
    <property type="evidence" value="ECO:0007669"/>
    <property type="project" value="TreeGrafter"/>
</dbReference>
<dbReference type="Pfam" id="PF07732">
    <property type="entry name" value="Cu-oxidase_3"/>
    <property type="match status" value="1"/>
</dbReference>
<dbReference type="InterPro" id="IPR001117">
    <property type="entry name" value="Cu-oxidase_2nd"/>
</dbReference>
<dbReference type="InterPro" id="IPR033138">
    <property type="entry name" value="Cu_oxidase_CS"/>
</dbReference>
<dbReference type="PANTHER" id="PTHR11709:SF394">
    <property type="entry name" value="FI03373P-RELATED"/>
    <property type="match status" value="1"/>
</dbReference>
<evidence type="ECO:0000256" key="1">
    <source>
        <dbReference type="ARBA" id="ARBA00010609"/>
    </source>
</evidence>
<evidence type="ECO:0000256" key="2">
    <source>
        <dbReference type="ARBA" id="ARBA00022723"/>
    </source>
</evidence>
<dbReference type="InterPro" id="IPR011707">
    <property type="entry name" value="Cu-oxidase-like_N"/>
</dbReference>
<comment type="similarity">
    <text evidence="1">Belongs to the multicopper oxidase family.</text>
</comment>
<keyword evidence="2" id="KW-0479">Metal-binding</keyword>
<dbReference type="CDD" id="cd13884">
    <property type="entry name" value="CuRO_2_tcLCC_insect_like"/>
    <property type="match status" value="1"/>
</dbReference>